<evidence type="ECO:0000313" key="12">
    <source>
        <dbReference type="EMBL" id="KAG8235433.1"/>
    </source>
</evidence>
<name>A0A8K0KJH8_LADFU</name>
<dbReference type="InterPro" id="IPR050082">
    <property type="entry name" value="RNA_methyltr_RlmE"/>
</dbReference>
<dbReference type="AlphaFoldDB" id="A0A8K0KJH8"/>
<dbReference type="HAMAP" id="MF_01547">
    <property type="entry name" value="RNA_methyltr_E"/>
    <property type="match status" value="1"/>
</dbReference>
<reference evidence="12" key="1">
    <citation type="submission" date="2013-04" db="EMBL/GenBank/DDBJ databases">
        <authorList>
            <person name="Qu J."/>
            <person name="Murali S.C."/>
            <person name="Bandaranaike D."/>
            <person name="Bellair M."/>
            <person name="Blankenburg K."/>
            <person name="Chao H."/>
            <person name="Dinh H."/>
            <person name="Doddapaneni H."/>
            <person name="Downs B."/>
            <person name="Dugan-Rocha S."/>
            <person name="Elkadiri S."/>
            <person name="Gnanaolivu R.D."/>
            <person name="Hernandez B."/>
            <person name="Javaid M."/>
            <person name="Jayaseelan J.C."/>
            <person name="Lee S."/>
            <person name="Li M."/>
            <person name="Ming W."/>
            <person name="Munidasa M."/>
            <person name="Muniz J."/>
            <person name="Nguyen L."/>
            <person name="Ongeri F."/>
            <person name="Osuji N."/>
            <person name="Pu L.-L."/>
            <person name="Puazo M."/>
            <person name="Qu C."/>
            <person name="Quiroz J."/>
            <person name="Raj R."/>
            <person name="Weissenberger G."/>
            <person name="Xin Y."/>
            <person name="Zou X."/>
            <person name="Han Y."/>
            <person name="Richards S."/>
            <person name="Worley K."/>
            <person name="Muzny D."/>
            <person name="Gibbs R."/>
        </authorList>
    </citation>
    <scope>NUCLEOTIDE SEQUENCE</scope>
    <source>
        <strain evidence="12">Sampled in the wild</strain>
    </source>
</reference>
<keyword evidence="6 10" id="KW-0949">S-adenosyl-L-methionine</keyword>
<dbReference type="InterPro" id="IPR015507">
    <property type="entry name" value="rRNA-MeTfrase_E"/>
</dbReference>
<dbReference type="GO" id="GO:0005759">
    <property type="term" value="C:mitochondrial matrix"/>
    <property type="evidence" value="ECO:0007669"/>
    <property type="project" value="UniProtKB-ARBA"/>
</dbReference>
<keyword evidence="8" id="KW-0496">Mitochondrion</keyword>
<dbReference type="EMBL" id="KZ308908">
    <property type="protein sequence ID" value="KAG8235433.1"/>
    <property type="molecule type" value="Genomic_DNA"/>
</dbReference>
<dbReference type="PIRSF" id="PIRSF005461">
    <property type="entry name" value="23S_rRNA_mtase"/>
    <property type="match status" value="1"/>
</dbReference>
<gene>
    <name evidence="12" type="ORF">J437_LFUL015498</name>
</gene>
<dbReference type="GO" id="GO:0008650">
    <property type="term" value="F:rRNA (uridine-2'-O-)-methyltransferase activity"/>
    <property type="evidence" value="ECO:0007669"/>
    <property type="project" value="TreeGrafter"/>
</dbReference>
<evidence type="ECO:0000256" key="8">
    <source>
        <dbReference type="ARBA" id="ARBA00023128"/>
    </source>
</evidence>
<evidence type="ECO:0000256" key="5">
    <source>
        <dbReference type="ARBA" id="ARBA00022679"/>
    </source>
</evidence>
<proteinExistence type="inferred from homology"/>
<evidence type="ECO:0000256" key="2">
    <source>
        <dbReference type="ARBA" id="ARBA00009258"/>
    </source>
</evidence>
<dbReference type="PANTHER" id="PTHR10920">
    <property type="entry name" value="RIBOSOMAL RNA METHYLTRANSFERASE"/>
    <property type="match status" value="1"/>
</dbReference>
<comment type="subcellular location">
    <subcellularLocation>
        <location evidence="1">Mitochondrion</location>
    </subcellularLocation>
</comment>
<comment type="caution">
    <text evidence="12">The sequence shown here is derived from an EMBL/GenBank/DDBJ whole genome shotgun (WGS) entry which is preliminary data.</text>
</comment>
<dbReference type="InterPro" id="IPR029063">
    <property type="entry name" value="SAM-dependent_MTases_sf"/>
</dbReference>
<dbReference type="Gene3D" id="3.40.50.150">
    <property type="entry name" value="Vaccinia Virus protein VP39"/>
    <property type="match status" value="1"/>
</dbReference>
<dbReference type="PANTHER" id="PTHR10920:SF18">
    <property type="entry name" value="RRNA METHYLTRANSFERASE 2, MITOCHONDRIAL"/>
    <property type="match status" value="1"/>
</dbReference>
<keyword evidence="13" id="KW-1185">Reference proteome</keyword>
<evidence type="ECO:0000256" key="7">
    <source>
        <dbReference type="ARBA" id="ARBA00022946"/>
    </source>
</evidence>
<keyword evidence="3" id="KW-0698">rRNA processing</keyword>
<dbReference type="SUPFAM" id="SSF53335">
    <property type="entry name" value="S-adenosyl-L-methionine-dependent methyltransferases"/>
    <property type="match status" value="1"/>
</dbReference>
<dbReference type="Pfam" id="PF01728">
    <property type="entry name" value="FtsJ"/>
    <property type="match status" value="1"/>
</dbReference>
<reference evidence="12" key="2">
    <citation type="submission" date="2017-10" db="EMBL/GenBank/DDBJ databases">
        <title>Ladona fulva Genome sequencing and assembly.</title>
        <authorList>
            <person name="Murali S."/>
            <person name="Richards S."/>
            <person name="Bandaranaike D."/>
            <person name="Bellair M."/>
            <person name="Blankenburg K."/>
            <person name="Chao H."/>
            <person name="Dinh H."/>
            <person name="Doddapaneni H."/>
            <person name="Dugan-Rocha S."/>
            <person name="Elkadiri S."/>
            <person name="Gnanaolivu R."/>
            <person name="Hernandez B."/>
            <person name="Skinner E."/>
            <person name="Javaid M."/>
            <person name="Lee S."/>
            <person name="Li M."/>
            <person name="Ming W."/>
            <person name="Munidasa M."/>
            <person name="Muniz J."/>
            <person name="Nguyen L."/>
            <person name="Hughes D."/>
            <person name="Osuji N."/>
            <person name="Pu L.-L."/>
            <person name="Puazo M."/>
            <person name="Qu C."/>
            <person name="Quiroz J."/>
            <person name="Raj R."/>
            <person name="Weissenberger G."/>
            <person name="Xin Y."/>
            <person name="Zou X."/>
            <person name="Han Y."/>
            <person name="Worley K."/>
            <person name="Muzny D."/>
            <person name="Gibbs R."/>
        </authorList>
    </citation>
    <scope>NUCLEOTIDE SEQUENCE</scope>
    <source>
        <strain evidence="12">Sampled in the wild</strain>
    </source>
</reference>
<evidence type="ECO:0000256" key="4">
    <source>
        <dbReference type="ARBA" id="ARBA00022603"/>
    </source>
</evidence>
<evidence type="ECO:0000256" key="3">
    <source>
        <dbReference type="ARBA" id="ARBA00022552"/>
    </source>
</evidence>
<accession>A0A8K0KJH8</accession>
<evidence type="ECO:0000256" key="10">
    <source>
        <dbReference type="PIRSR" id="PIRSR005461-1"/>
    </source>
</evidence>
<feature type="active site" description="Proton acceptor" evidence="10">
    <location>
        <position position="206"/>
    </location>
</feature>
<keyword evidence="5" id="KW-0808">Transferase</keyword>
<dbReference type="InterPro" id="IPR002877">
    <property type="entry name" value="RNA_MeTrfase_FtsJ_dom"/>
</dbReference>
<protein>
    <recommendedName>
        <fullName evidence="9">rRNA methyltransferase 2, mitochondrial</fullName>
    </recommendedName>
</protein>
<dbReference type="FunFam" id="3.40.50.150:FF:000129">
    <property type="entry name" value="Mitochondrial rRNA methyltransferase 2"/>
    <property type="match status" value="1"/>
</dbReference>
<evidence type="ECO:0000256" key="6">
    <source>
        <dbReference type="ARBA" id="ARBA00022691"/>
    </source>
</evidence>
<evidence type="ECO:0000313" key="13">
    <source>
        <dbReference type="Proteomes" id="UP000792457"/>
    </source>
</evidence>
<evidence type="ECO:0000256" key="9">
    <source>
        <dbReference type="ARBA" id="ARBA00041184"/>
    </source>
</evidence>
<evidence type="ECO:0000259" key="11">
    <source>
        <dbReference type="Pfam" id="PF01728"/>
    </source>
</evidence>
<dbReference type="OrthoDB" id="20105at2759"/>
<evidence type="ECO:0000256" key="1">
    <source>
        <dbReference type="ARBA" id="ARBA00004173"/>
    </source>
</evidence>
<sequence length="264" mass="29512">MNPLAPICNPKYSIPRMIGRIIVNHFHHSCRLNAKSKIQSSHEWILRQKKDPYVEKARVMNYRCRSAFKLLEMDERYRFLYPGQCVVECGAAPGSWTQVLVSKTNSDRKDGGKPVGQVISVDRLPLYHVEGATLLGGSDFTDKAVQQHITELLGNGKADAVLSDMAPNATGVKELDHESIAQLAYSVLKFAVKISRAASKTVCLIKVWDGGRSKQLQTEMQRFYKQVRTVKPSASRMNSAEIYLLGIGFRGLLKKDACSQQNIS</sequence>
<keyword evidence="4" id="KW-0489">Methyltransferase</keyword>
<comment type="similarity">
    <text evidence="2">Belongs to the class I-like SAM-binding methyltransferase superfamily. RNA methyltransferase RlmE family.</text>
</comment>
<organism evidence="12 13">
    <name type="scientific">Ladona fulva</name>
    <name type="common">Scarce chaser dragonfly</name>
    <name type="synonym">Libellula fulva</name>
    <dbReference type="NCBI Taxonomy" id="123851"/>
    <lineage>
        <taxon>Eukaryota</taxon>
        <taxon>Metazoa</taxon>
        <taxon>Ecdysozoa</taxon>
        <taxon>Arthropoda</taxon>
        <taxon>Hexapoda</taxon>
        <taxon>Insecta</taxon>
        <taxon>Pterygota</taxon>
        <taxon>Palaeoptera</taxon>
        <taxon>Odonata</taxon>
        <taxon>Epiprocta</taxon>
        <taxon>Anisoptera</taxon>
        <taxon>Libelluloidea</taxon>
        <taxon>Libellulidae</taxon>
        <taxon>Ladona</taxon>
    </lineage>
</organism>
<feature type="domain" description="Ribosomal RNA methyltransferase FtsJ" evidence="11">
    <location>
        <begin position="62"/>
        <end position="249"/>
    </location>
</feature>
<dbReference type="Proteomes" id="UP000792457">
    <property type="component" value="Unassembled WGS sequence"/>
</dbReference>
<dbReference type="GO" id="GO:1902775">
    <property type="term" value="P:mitochondrial large ribosomal subunit assembly"/>
    <property type="evidence" value="ECO:0007669"/>
    <property type="project" value="UniProtKB-ARBA"/>
</dbReference>
<keyword evidence="7" id="KW-0809">Transit peptide</keyword>